<accession>A0A1C3XKQ8</accession>
<protein>
    <submittedName>
        <fullName evidence="1">Uncharacterized protein</fullName>
    </submittedName>
</protein>
<evidence type="ECO:0000313" key="1">
    <source>
        <dbReference type="EMBL" id="SCB52848.1"/>
    </source>
</evidence>
<reference evidence="1 2" key="1">
    <citation type="submission" date="2016-08" db="EMBL/GenBank/DDBJ databases">
        <authorList>
            <person name="Seilhamer J.J."/>
        </authorList>
    </citation>
    <scope>NUCLEOTIDE SEQUENCE [LARGE SCALE GENOMIC DNA]</scope>
    <source>
        <strain evidence="1 2">CCBAU 10071</strain>
    </source>
</reference>
<proteinExistence type="predicted"/>
<gene>
    <name evidence="1" type="ORF">GA0061099_104117</name>
</gene>
<name>A0A1C3XKQ8_9BRAD</name>
<sequence length="125" mass="13256">MMVVRQRVLSQVRMRRKLWPTAERVIVGAAGAAFEVTAAEVTIGLQLSYDGFDGGGAAQLAFDDAEDPVLLAGDEGATRVHRNIRCTGVPPSPRHSTSEALKECSCSRAGAAAARESAWPFQAEG</sequence>
<organism evidence="1 2">
    <name type="scientific">Bradyrhizobium yuanmingense</name>
    <dbReference type="NCBI Taxonomy" id="108015"/>
    <lineage>
        <taxon>Bacteria</taxon>
        <taxon>Pseudomonadati</taxon>
        <taxon>Pseudomonadota</taxon>
        <taxon>Alphaproteobacteria</taxon>
        <taxon>Hyphomicrobiales</taxon>
        <taxon>Nitrobacteraceae</taxon>
        <taxon>Bradyrhizobium</taxon>
    </lineage>
</organism>
<evidence type="ECO:0000313" key="2">
    <source>
        <dbReference type="Proteomes" id="UP000183174"/>
    </source>
</evidence>
<dbReference type="Proteomes" id="UP000183174">
    <property type="component" value="Unassembled WGS sequence"/>
</dbReference>
<dbReference type="EMBL" id="FMAE01000041">
    <property type="protein sequence ID" value="SCB52848.1"/>
    <property type="molecule type" value="Genomic_DNA"/>
</dbReference>
<dbReference type="AlphaFoldDB" id="A0A1C3XKQ8"/>